<accession>A0ABV9N6V8</accession>
<dbReference type="SUPFAM" id="SSF158682">
    <property type="entry name" value="TerB-like"/>
    <property type="match status" value="1"/>
</dbReference>
<gene>
    <name evidence="1" type="ORF">ACFO5O_10105</name>
</gene>
<dbReference type="EMBL" id="JBHSGP010000014">
    <property type="protein sequence ID" value="MFC4722675.1"/>
    <property type="molecule type" value="Genomic_DNA"/>
</dbReference>
<dbReference type="Gene3D" id="1.10.3680.10">
    <property type="entry name" value="TerB-like"/>
    <property type="match status" value="1"/>
</dbReference>
<keyword evidence="2" id="KW-1185">Reference proteome</keyword>
<evidence type="ECO:0000313" key="2">
    <source>
        <dbReference type="Proteomes" id="UP001595953"/>
    </source>
</evidence>
<dbReference type="CDD" id="cd07177">
    <property type="entry name" value="terB_like"/>
    <property type="match status" value="1"/>
</dbReference>
<sequence>MSFLDLFDSGFKKRNEDHFAAIVRVAMDDGIISDEEKKFIDRLARNLEISDAEYKQILKDYQTHPINPPTSYDRRLERLYDLARMVYVDHIKGDHEEIILRKIAVGLGFSHENVKYIVDKALTLVANGVDIETFMEEIKNMNR</sequence>
<protein>
    <submittedName>
        <fullName evidence="1">TerB family tellurite resistance protein</fullName>
    </submittedName>
</protein>
<organism evidence="1 2">
    <name type="scientific">Geojedonia litorea</name>
    <dbReference type="NCBI Taxonomy" id="1268269"/>
    <lineage>
        <taxon>Bacteria</taxon>
        <taxon>Pseudomonadati</taxon>
        <taxon>Bacteroidota</taxon>
        <taxon>Flavobacteriia</taxon>
        <taxon>Flavobacteriales</taxon>
        <taxon>Flavobacteriaceae</taxon>
        <taxon>Geojedonia</taxon>
    </lineage>
</organism>
<dbReference type="Proteomes" id="UP001595953">
    <property type="component" value="Unassembled WGS sequence"/>
</dbReference>
<name>A0ABV9N6V8_9FLAO</name>
<proteinExistence type="predicted"/>
<dbReference type="RefSeq" id="WP_387963387.1">
    <property type="nucleotide sequence ID" value="NZ_JBHSGP010000014.1"/>
</dbReference>
<comment type="caution">
    <text evidence="1">The sequence shown here is derived from an EMBL/GenBank/DDBJ whole genome shotgun (WGS) entry which is preliminary data.</text>
</comment>
<dbReference type="InterPro" id="IPR029024">
    <property type="entry name" value="TerB-like"/>
</dbReference>
<reference evidence="2" key="1">
    <citation type="journal article" date="2019" name="Int. J. Syst. Evol. Microbiol.">
        <title>The Global Catalogue of Microorganisms (GCM) 10K type strain sequencing project: providing services to taxonomists for standard genome sequencing and annotation.</title>
        <authorList>
            <consortium name="The Broad Institute Genomics Platform"/>
            <consortium name="The Broad Institute Genome Sequencing Center for Infectious Disease"/>
            <person name="Wu L."/>
            <person name="Ma J."/>
        </authorList>
    </citation>
    <scope>NUCLEOTIDE SEQUENCE [LARGE SCALE GENOMIC DNA]</scope>
    <source>
        <strain evidence="2">CCUG 63682</strain>
    </source>
</reference>
<evidence type="ECO:0000313" key="1">
    <source>
        <dbReference type="EMBL" id="MFC4722675.1"/>
    </source>
</evidence>